<proteinExistence type="predicted"/>
<feature type="region of interest" description="Disordered" evidence="1">
    <location>
        <begin position="232"/>
        <end position="256"/>
    </location>
</feature>
<evidence type="ECO:0000256" key="2">
    <source>
        <dbReference type="SAM" id="SignalP"/>
    </source>
</evidence>
<dbReference type="Proteomes" id="UP000695022">
    <property type="component" value="Unplaced"/>
</dbReference>
<protein>
    <submittedName>
        <fullName evidence="4">Keratin, type I cytoskeletal 9-like</fullName>
    </submittedName>
</protein>
<feature type="non-terminal residue" evidence="4">
    <location>
        <position position="399"/>
    </location>
</feature>
<keyword evidence="3" id="KW-1185">Reference proteome</keyword>
<evidence type="ECO:0000256" key="1">
    <source>
        <dbReference type="SAM" id="MobiDB-lite"/>
    </source>
</evidence>
<name>A0ABM1F4X1_PRICU</name>
<evidence type="ECO:0000313" key="3">
    <source>
        <dbReference type="Proteomes" id="UP000695022"/>
    </source>
</evidence>
<feature type="region of interest" description="Disordered" evidence="1">
    <location>
        <begin position="138"/>
        <end position="157"/>
    </location>
</feature>
<dbReference type="RefSeq" id="XP_014679492.1">
    <property type="nucleotide sequence ID" value="XM_014824006.1"/>
</dbReference>
<reference evidence="4" key="1">
    <citation type="submission" date="2025-08" db="UniProtKB">
        <authorList>
            <consortium name="RefSeq"/>
        </authorList>
    </citation>
    <scope>IDENTIFICATION</scope>
</reference>
<feature type="signal peptide" evidence="2">
    <location>
        <begin position="1"/>
        <end position="15"/>
    </location>
</feature>
<sequence length="399" mass="40487">MRTVILLACVASVFCSRNDAYGAARRPVGGVSYEASQTYSRRPSTRRVVVAYAAPTHVRYASANDRAVGDGYGKTESGYGGSRYGSGTSGYGLGSNSRRSGIGLRAYGLGGNSYGSGSSGNSHNSFSYGSVPIGNARGSSSSYGSGSSGYGLGRSSSYGSQQLRIRTGNARGSSSSYGSGSSGYGLGRSSSYGSGKSGYGRGSSSSYGSGLSGYGLGRSSSYGSVPIDNARGSSSSYGSGSSGYGRGSSSSYGSGSSGLPDASFLRGWGRLDDVQFDDTGFGHEYVDVASFSYDAARDAAAAGAPRGSAPPSVQAVVGERYRSGYAHQTDSSHALRTGSGVGEAGVQLEASRSAQQVAREQFAQDASGEGATRQAGAYAFRRGDSGGIMYEPVNTQTVK</sequence>
<organism evidence="3 4">
    <name type="scientific">Priapulus caudatus</name>
    <name type="common">Priapulid worm</name>
    <dbReference type="NCBI Taxonomy" id="37621"/>
    <lineage>
        <taxon>Eukaryota</taxon>
        <taxon>Metazoa</taxon>
        <taxon>Ecdysozoa</taxon>
        <taxon>Scalidophora</taxon>
        <taxon>Priapulida</taxon>
        <taxon>Priapulimorpha</taxon>
        <taxon>Priapulimorphida</taxon>
        <taxon>Priapulidae</taxon>
        <taxon>Priapulus</taxon>
    </lineage>
</organism>
<feature type="chain" id="PRO_5045585926" evidence="2">
    <location>
        <begin position="16"/>
        <end position="399"/>
    </location>
</feature>
<keyword evidence="2" id="KW-0732">Signal</keyword>
<dbReference type="GeneID" id="106819359"/>
<accession>A0ABM1F4X1</accession>
<feature type="compositionally biased region" description="Low complexity" evidence="1">
    <location>
        <begin position="247"/>
        <end position="256"/>
    </location>
</feature>
<gene>
    <name evidence="4" type="primary">LOC106819359</name>
</gene>
<evidence type="ECO:0000313" key="4">
    <source>
        <dbReference type="RefSeq" id="XP_014679492.1"/>
    </source>
</evidence>